<proteinExistence type="predicted"/>
<feature type="domain" description="BTB" evidence="1">
    <location>
        <begin position="125"/>
        <end position="193"/>
    </location>
</feature>
<dbReference type="CDD" id="cd18186">
    <property type="entry name" value="BTB_POZ_ZBTB_KLHL-like"/>
    <property type="match status" value="1"/>
</dbReference>
<dbReference type="SUPFAM" id="SSF54695">
    <property type="entry name" value="POZ domain"/>
    <property type="match status" value="1"/>
</dbReference>
<dbReference type="PROSITE" id="PS50097">
    <property type="entry name" value="BTB"/>
    <property type="match status" value="1"/>
</dbReference>
<dbReference type="SMART" id="SM00225">
    <property type="entry name" value="BTB"/>
    <property type="match status" value="1"/>
</dbReference>
<dbReference type="PANTHER" id="PTHR22744">
    <property type="entry name" value="HELIX LOOP HELIX PROTEIN 21-RELATED"/>
    <property type="match status" value="1"/>
</dbReference>
<dbReference type="PANTHER" id="PTHR22744:SF14">
    <property type="entry name" value="BTB DOMAIN-CONTAINING PROTEIN-RELATED"/>
    <property type="match status" value="1"/>
</dbReference>
<keyword evidence="2" id="KW-1185">Reference proteome</keyword>
<dbReference type="AlphaFoldDB" id="A0A1I8AQW7"/>
<dbReference type="Proteomes" id="UP000095287">
    <property type="component" value="Unplaced"/>
</dbReference>
<accession>A0A1I8AQW7</accession>
<evidence type="ECO:0000259" key="1">
    <source>
        <dbReference type="PROSITE" id="PS50097"/>
    </source>
</evidence>
<sequence length="300" mass="34228">MTNVGKVEGTLEKNSSTAEVEIAGVKWCLSREYSSLQIRGRLEENLLWTYTARGNLTVWGSNVERRFLVWSNSCDCYNALDDTFILELDIHTPGETVSFEGEIEVAKVRRIDLSSPTNEAIQSPEDAALLELSDKKIWVSKTILSVHSPFFKTLFSGDFKENATGTYALKEVDLHDFKFFLSIVYNLEITVDDGMIGKLAFINSSTLAEDPLESILRLGDMYQCEVVLRFCRDILRHLPDSFRLETKIEFCDRYGFWPLLTTIIKEAKPDELKALVKRGCCVQYSSFLRFLIENRLAASR</sequence>
<evidence type="ECO:0000313" key="2">
    <source>
        <dbReference type="Proteomes" id="UP000095287"/>
    </source>
</evidence>
<dbReference type="InterPro" id="IPR011333">
    <property type="entry name" value="SKP1/BTB/POZ_sf"/>
</dbReference>
<organism evidence="2 3">
    <name type="scientific">Steinernema glaseri</name>
    <dbReference type="NCBI Taxonomy" id="37863"/>
    <lineage>
        <taxon>Eukaryota</taxon>
        <taxon>Metazoa</taxon>
        <taxon>Ecdysozoa</taxon>
        <taxon>Nematoda</taxon>
        <taxon>Chromadorea</taxon>
        <taxon>Rhabditida</taxon>
        <taxon>Tylenchina</taxon>
        <taxon>Panagrolaimomorpha</taxon>
        <taxon>Strongyloidoidea</taxon>
        <taxon>Steinernematidae</taxon>
        <taxon>Steinernema</taxon>
    </lineage>
</organism>
<dbReference type="InterPro" id="IPR000210">
    <property type="entry name" value="BTB/POZ_dom"/>
</dbReference>
<evidence type="ECO:0000313" key="3">
    <source>
        <dbReference type="WBParaSite" id="L893_g8238.t1"/>
    </source>
</evidence>
<dbReference type="Pfam" id="PF00651">
    <property type="entry name" value="BTB"/>
    <property type="match status" value="1"/>
</dbReference>
<dbReference type="Gene3D" id="3.30.710.10">
    <property type="entry name" value="Potassium Channel Kv1.1, Chain A"/>
    <property type="match status" value="1"/>
</dbReference>
<protein>
    <submittedName>
        <fullName evidence="3">BTB domain-containing protein</fullName>
    </submittedName>
</protein>
<name>A0A1I8AQW7_9BILA</name>
<reference evidence="3" key="1">
    <citation type="submission" date="2016-11" db="UniProtKB">
        <authorList>
            <consortium name="WormBaseParasite"/>
        </authorList>
    </citation>
    <scope>IDENTIFICATION</scope>
</reference>
<dbReference type="WBParaSite" id="L893_g8238.t1">
    <property type="protein sequence ID" value="L893_g8238.t1"/>
    <property type="gene ID" value="L893_g8238"/>
</dbReference>